<comment type="caution">
    <text evidence="2">The sequence shown here is derived from an EMBL/GenBank/DDBJ whole genome shotgun (WGS) entry which is preliminary data.</text>
</comment>
<dbReference type="InterPro" id="IPR050900">
    <property type="entry name" value="Transposase_IS3/IS150/IS904"/>
</dbReference>
<evidence type="ECO:0000313" key="2">
    <source>
        <dbReference type="EMBL" id="GGD52305.1"/>
    </source>
</evidence>
<keyword evidence="3" id="KW-1185">Reference proteome</keyword>
<dbReference type="PANTHER" id="PTHR46889">
    <property type="entry name" value="TRANSPOSASE INSF FOR INSERTION SEQUENCE IS3B-RELATED"/>
    <property type="match status" value="1"/>
</dbReference>
<feature type="domain" description="HTH-like" evidence="1">
    <location>
        <begin position="36"/>
        <end position="90"/>
    </location>
</feature>
<dbReference type="AlphaFoldDB" id="A0A917DNU5"/>
<proteinExistence type="predicted"/>
<organism evidence="2 3">
    <name type="scientific">Paenibacillus nasutitermitis</name>
    <dbReference type="NCBI Taxonomy" id="1652958"/>
    <lineage>
        <taxon>Bacteria</taxon>
        <taxon>Bacillati</taxon>
        <taxon>Bacillota</taxon>
        <taxon>Bacilli</taxon>
        <taxon>Bacillales</taxon>
        <taxon>Paenibacillaceae</taxon>
        <taxon>Paenibacillus</taxon>
    </lineage>
</organism>
<dbReference type="EMBL" id="BMHP01000001">
    <property type="protein sequence ID" value="GGD52305.1"/>
    <property type="molecule type" value="Genomic_DNA"/>
</dbReference>
<dbReference type="InterPro" id="IPR025948">
    <property type="entry name" value="HTH-like_dom"/>
</dbReference>
<accession>A0A917DNU5</accession>
<dbReference type="Pfam" id="PF13276">
    <property type="entry name" value="HTH_21"/>
    <property type="match status" value="1"/>
</dbReference>
<dbReference type="PANTHER" id="PTHR46889:SF4">
    <property type="entry name" value="TRANSPOSASE INSO FOR INSERTION SEQUENCE ELEMENT IS911B-RELATED"/>
    <property type="match status" value="1"/>
</dbReference>
<reference evidence="2" key="2">
    <citation type="submission" date="2020-09" db="EMBL/GenBank/DDBJ databases">
        <authorList>
            <person name="Sun Q."/>
            <person name="Zhou Y."/>
        </authorList>
    </citation>
    <scope>NUCLEOTIDE SEQUENCE</scope>
    <source>
        <strain evidence="2">CGMCC 1.15178</strain>
    </source>
</reference>
<evidence type="ECO:0000313" key="3">
    <source>
        <dbReference type="Proteomes" id="UP000612456"/>
    </source>
</evidence>
<evidence type="ECO:0000259" key="1">
    <source>
        <dbReference type="Pfam" id="PF13276"/>
    </source>
</evidence>
<sequence length="137" mass="15746">MIRNNAHKYSVSAMCEVLQLPRSTYYYKSEPAANEEEQRLEDAVRDIFAASRNNYGTRKIKVELGKRALLASRRKIGQIMSKHGLVSKYTVAQYKSVKSDSNEAIVKNVLQREFDQDEPYAVVISDLTYERVAGNWH</sequence>
<name>A0A917DNU5_9BACL</name>
<gene>
    <name evidence="2" type="ORF">GCM10010911_07270</name>
</gene>
<protein>
    <recommendedName>
        <fullName evidence="1">HTH-like domain-containing protein</fullName>
    </recommendedName>
</protein>
<reference evidence="2" key="1">
    <citation type="journal article" date="2014" name="Int. J. Syst. Evol. Microbiol.">
        <title>Complete genome sequence of Corynebacterium casei LMG S-19264T (=DSM 44701T), isolated from a smear-ripened cheese.</title>
        <authorList>
            <consortium name="US DOE Joint Genome Institute (JGI-PGF)"/>
            <person name="Walter F."/>
            <person name="Albersmeier A."/>
            <person name="Kalinowski J."/>
            <person name="Ruckert C."/>
        </authorList>
    </citation>
    <scope>NUCLEOTIDE SEQUENCE</scope>
    <source>
        <strain evidence="2">CGMCC 1.15178</strain>
    </source>
</reference>
<dbReference type="Proteomes" id="UP000612456">
    <property type="component" value="Unassembled WGS sequence"/>
</dbReference>